<reference evidence="2 3" key="1">
    <citation type="journal article" date="2019" name="New Phytol.">
        <title>Comparative genomics reveals unique wood-decay strategies and fruiting body development in the Schizophyllaceae.</title>
        <authorList>
            <person name="Almasi E."/>
            <person name="Sahu N."/>
            <person name="Krizsan K."/>
            <person name="Balint B."/>
            <person name="Kovacs G.M."/>
            <person name="Kiss B."/>
            <person name="Cseklye J."/>
            <person name="Drula E."/>
            <person name="Henrissat B."/>
            <person name="Nagy I."/>
            <person name="Chovatia M."/>
            <person name="Adam C."/>
            <person name="LaButti K."/>
            <person name="Lipzen A."/>
            <person name="Riley R."/>
            <person name="Grigoriev I.V."/>
            <person name="Nagy L.G."/>
        </authorList>
    </citation>
    <scope>NUCLEOTIDE SEQUENCE [LARGE SCALE GENOMIC DNA]</scope>
    <source>
        <strain evidence="2 3">NL-1724</strain>
    </source>
</reference>
<dbReference type="OrthoDB" id="3248436at2759"/>
<dbReference type="Gene3D" id="3.80.10.10">
    <property type="entry name" value="Ribonuclease Inhibitor"/>
    <property type="match status" value="1"/>
</dbReference>
<name>A0A550C451_9AGAR</name>
<dbReference type="InterPro" id="IPR032675">
    <property type="entry name" value="LRR_dom_sf"/>
</dbReference>
<feature type="region of interest" description="Disordered" evidence="1">
    <location>
        <begin position="444"/>
        <end position="478"/>
    </location>
</feature>
<organism evidence="2 3">
    <name type="scientific">Schizophyllum amplum</name>
    <dbReference type="NCBI Taxonomy" id="97359"/>
    <lineage>
        <taxon>Eukaryota</taxon>
        <taxon>Fungi</taxon>
        <taxon>Dikarya</taxon>
        <taxon>Basidiomycota</taxon>
        <taxon>Agaricomycotina</taxon>
        <taxon>Agaricomycetes</taxon>
        <taxon>Agaricomycetidae</taxon>
        <taxon>Agaricales</taxon>
        <taxon>Schizophyllaceae</taxon>
        <taxon>Schizophyllum</taxon>
    </lineage>
</organism>
<dbReference type="SUPFAM" id="SSF52047">
    <property type="entry name" value="RNI-like"/>
    <property type="match status" value="1"/>
</dbReference>
<keyword evidence="3" id="KW-1185">Reference proteome</keyword>
<gene>
    <name evidence="2" type="ORF">BD626DRAFT_507582</name>
</gene>
<sequence>MIRGECVVSWQRWTTLSTRRTHQQAASEILERIFLLTQPHYEDFVPKWPDRKSLQWLTITRVCARWRTVAINFSALWATIDLFGTTPRIWDALSWPDICHRYSARLAVLHLAVDNPLDCFFICNLFGDLPRCLHSLSLSTGDGGTFFHGWKHAPALLAQPLPTVRKLTLRNVDVGVIGAVFSDLTHLATYATSIRLHLARKSLWRLFKSSPRLEKLVLDSDLIFTPRSVDSGMIPLSRLRKLQLGGNAWHILDLLQISDSCDIRCKSVEKADHGANGGVELSLSSPLAPLRRRVHTVQMLAGHDILRMHVAIRSHTMCLAGIVVPDVQLVILLVDRLRATDDDLHTLTVVAAHPSMSHDLVSICDVLAPCAAVHLYGFEPNHILPIMWKMTVRRAQLGVPLREIHIYEDSITPRRTFPGMRQTFMLDASGAPENVEHEIRRDAELEFPECGDDWPTFEAGQREAEDSADGTEETDETG</sequence>
<comment type="caution">
    <text evidence="2">The sequence shown here is derived from an EMBL/GenBank/DDBJ whole genome shotgun (WGS) entry which is preliminary data.</text>
</comment>
<proteinExistence type="predicted"/>
<dbReference type="EMBL" id="VDMD01000027">
    <property type="protein sequence ID" value="TRM59571.1"/>
    <property type="molecule type" value="Genomic_DNA"/>
</dbReference>
<evidence type="ECO:0008006" key="4">
    <source>
        <dbReference type="Google" id="ProtNLM"/>
    </source>
</evidence>
<dbReference type="Proteomes" id="UP000320762">
    <property type="component" value="Unassembled WGS sequence"/>
</dbReference>
<dbReference type="AlphaFoldDB" id="A0A550C451"/>
<evidence type="ECO:0000313" key="2">
    <source>
        <dbReference type="EMBL" id="TRM59571.1"/>
    </source>
</evidence>
<evidence type="ECO:0000313" key="3">
    <source>
        <dbReference type="Proteomes" id="UP000320762"/>
    </source>
</evidence>
<accession>A0A550C451</accession>
<evidence type="ECO:0000256" key="1">
    <source>
        <dbReference type="SAM" id="MobiDB-lite"/>
    </source>
</evidence>
<protein>
    <recommendedName>
        <fullName evidence="4">F-box domain-containing protein</fullName>
    </recommendedName>
</protein>
<feature type="compositionally biased region" description="Acidic residues" evidence="1">
    <location>
        <begin position="466"/>
        <end position="478"/>
    </location>
</feature>